<protein>
    <submittedName>
        <fullName evidence="1">Uncharacterized protein DUF4276</fullName>
    </submittedName>
</protein>
<comment type="caution">
    <text evidence="1">The sequence shown here is derived from an EMBL/GenBank/DDBJ whole genome shotgun (WGS) entry which is preliminary data.</text>
</comment>
<evidence type="ECO:0000313" key="1">
    <source>
        <dbReference type="EMBL" id="PWK74143.1"/>
    </source>
</evidence>
<sequence>MESIYIAGEDDVTKACLRKIISHYAPDSKIITELPARGGQLKSLIENFNKLSLAYPVILLMDLDAANCAPLLKAECFKGIKQSNSFIFNIACDEAEAWLMSDRSTFAKYFKVPLDSIPAVGNIGSKMKPYKELAFKYKSSLFLTRDLILKSTDSNYIKMMHPKVGASKGPEYNMAIIPFIDSHWDIEEARLNSDSLNKTILRIEKYIQNQRSIVKKSK</sequence>
<proteinExistence type="predicted"/>
<reference evidence="1 2" key="1">
    <citation type="submission" date="2018-05" db="EMBL/GenBank/DDBJ databases">
        <title>Genomic Encyclopedia of Archaeal and Bacterial Type Strains, Phase II (KMG-II): from individual species to whole genera.</title>
        <authorList>
            <person name="Goeker M."/>
        </authorList>
    </citation>
    <scope>NUCLEOTIDE SEQUENCE [LARGE SCALE GENOMIC DNA]</scope>
    <source>
        <strain evidence="1 2">DSM 19975</strain>
    </source>
</reference>
<dbReference type="Proteomes" id="UP000245678">
    <property type="component" value="Unassembled WGS sequence"/>
</dbReference>
<dbReference type="AlphaFoldDB" id="A0A316H513"/>
<dbReference type="RefSeq" id="WP_109609380.1">
    <property type="nucleotide sequence ID" value="NZ_QGHA01000009.1"/>
</dbReference>
<keyword evidence="2" id="KW-1185">Reference proteome</keyword>
<gene>
    <name evidence="1" type="ORF">LX99_03944</name>
</gene>
<name>A0A316H513_9SPHI</name>
<organism evidence="1 2">
    <name type="scientific">Mucilaginibacter oryzae</name>
    <dbReference type="NCBI Taxonomy" id="468058"/>
    <lineage>
        <taxon>Bacteria</taxon>
        <taxon>Pseudomonadati</taxon>
        <taxon>Bacteroidota</taxon>
        <taxon>Sphingobacteriia</taxon>
        <taxon>Sphingobacteriales</taxon>
        <taxon>Sphingobacteriaceae</taxon>
        <taxon>Mucilaginibacter</taxon>
    </lineage>
</organism>
<evidence type="ECO:0000313" key="2">
    <source>
        <dbReference type="Proteomes" id="UP000245678"/>
    </source>
</evidence>
<accession>A0A316H513</accession>
<dbReference type="EMBL" id="QGHA01000009">
    <property type="protein sequence ID" value="PWK74143.1"/>
    <property type="molecule type" value="Genomic_DNA"/>
</dbReference>